<sequence>KPESSKDLDNKGMVQPILPKSRNVAMFGRHTLTPE</sequence>
<dbReference type="Proteomes" id="UP000003465">
    <property type="component" value="Unassembled WGS sequence"/>
</dbReference>
<evidence type="ECO:0000313" key="2">
    <source>
        <dbReference type="Proteomes" id="UP000003465"/>
    </source>
</evidence>
<organism evidence="1 2">
    <name type="scientific">Pseudomonas amygdali pv. mori str. 301020</name>
    <dbReference type="NCBI Taxonomy" id="629261"/>
    <lineage>
        <taxon>Bacteria</taxon>
        <taxon>Pseudomonadati</taxon>
        <taxon>Pseudomonadota</taxon>
        <taxon>Gammaproteobacteria</taxon>
        <taxon>Pseudomonadales</taxon>
        <taxon>Pseudomonadaceae</taxon>
        <taxon>Pseudomonas</taxon>
        <taxon>Pseudomonas amygdali</taxon>
    </lineage>
</organism>
<name>A0A656GGW8_PSEA0</name>
<dbReference type="AlphaFoldDB" id="A0A656GGW8"/>
<accession>A0A656GGW8</accession>
<feature type="non-terminal residue" evidence="1">
    <location>
        <position position="1"/>
    </location>
</feature>
<reference evidence="1 2" key="1">
    <citation type="journal article" date="2011" name="PLoS Pathog.">
        <title>Dynamic evolution of pathogenicity revealed by sequencing and comparative genomics of 19 Pseudomonas syringae isolates.</title>
        <authorList>
            <person name="Baltrus D.A."/>
            <person name="Nishimura M.T."/>
            <person name="Romanchuk A."/>
            <person name="Chang J.H."/>
            <person name="Mukhtar M.S."/>
            <person name="Cherkis K."/>
            <person name="Roach J."/>
            <person name="Grant S.R."/>
            <person name="Jones C.D."/>
            <person name="Dangl J.L."/>
        </authorList>
    </citation>
    <scope>NUCLEOTIDE SEQUENCE [LARGE SCALE GENOMIC DNA]</scope>
    <source>
        <strain evidence="1 2">301020</strain>
    </source>
</reference>
<comment type="caution">
    <text evidence="1">The sequence shown here is derived from an EMBL/GenBank/DDBJ whole genome shotgun (WGS) entry which is preliminary data.</text>
</comment>
<gene>
    <name evidence="1" type="ORF">PSYMO_27439</name>
</gene>
<proteinExistence type="predicted"/>
<dbReference type="EMBL" id="AEAG01001081">
    <property type="protein sequence ID" value="EGH24988.1"/>
    <property type="molecule type" value="Genomic_DNA"/>
</dbReference>
<evidence type="ECO:0000313" key="1">
    <source>
        <dbReference type="EMBL" id="EGH24988.1"/>
    </source>
</evidence>
<protein>
    <submittedName>
        <fullName evidence="1">Uncharacterized protein</fullName>
    </submittedName>
</protein>